<reference evidence="5" key="1">
    <citation type="journal article" date="2014" name="Int. J. Syst. Evol. Microbiol.">
        <title>Complete genome sequence of Corynebacterium casei LMG S-19264T (=DSM 44701T), isolated from a smear-ripened cheese.</title>
        <authorList>
            <consortium name="US DOE Joint Genome Institute (JGI-PGF)"/>
            <person name="Walter F."/>
            <person name="Albersmeier A."/>
            <person name="Kalinowski J."/>
            <person name="Ruckert C."/>
        </authorList>
    </citation>
    <scope>NUCLEOTIDE SEQUENCE</scope>
    <source>
        <strain evidence="5">CGMCC 1.15371</strain>
    </source>
</reference>
<dbReference type="InterPro" id="IPR006343">
    <property type="entry name" value="DnaB/C_C"/>
</dbReference>
<protein>
    <submittedName>
        <fullName evidence="5">Replication initiation and membrane attachment protein</fullName>
    </submittedName>
</protein>
<feature type="compositionally biased region" description="Basic and acidic residues" evidence="2">
    <location>
        <begin position="417"/>
        <end position="442"/>
    </location>
</feature>
<organism evidence="5 6">
    <name type="scientific">Pullulanibacillus camelliae</name>
    <dbReference type="NCBI Taxonomy" id="1707096"/>
    <lineage>
        <taxon>Bacteria</taxon>
        <taxon>Bacillati</taxon>
        <taxon>Bacillota</taxon>
        <taxon>Bacilli</taxon>
        <taxon>Bacillales</taxon>
        <taxon>Sporolactobacillaceae</taxon>
        <taxon>Pullulanibacillus</taxon>
    </lineage>
</organism>
<feature type="region of interest" description="Disordered" evidence="2">
    <location>
        <begin position="275"/>
        <end position="294"/>
    </location>
</feature>
<dbReference type="EMBL" id="BMIR01000020">
    <property type="protein sequence ID" value="GGE51916.1"/>
    <property type="molecule type" value="Genomic_DNA"/>
</dbReference>
<evidence type="ECO:0000259" key="3">
    <source>
        <dbReference type="Pfam" id="PF07261"/>
    </source>
</evidence>
<dbReference type="RefSeq" id="WP_188696996.1">
    <property type="nucleotide sequence ID" value="NZ_BMIR01000020.1"/>
</dbReference>
<gene>
    <name evidence="5" type="primary">dnaB</name>
    <name evidence="5" type="ORF">GCM10011391_33420</name>
</gene>
<comment type="caution">
    <text evidence="5">The sequence shown here is derived from an EMBL/GenBank/DDBJ whole genome shotgun (WGS) entry which is preliminary data.</text>
</comment>
<evidence type="ECO:0000256" key="1">
    <source>
        <dbReference type="ARBA" id="ARBA00093462"/>
    </source>
</evidence>
<dbReference type="Pfam" id="PF07261">
    <property type="entry name" value="DnaB_2"/>
    <property type="match status" value="1"/>
</dbReference>
<dbReference type="AlphaFoldDB" id="A0A8J3E0R4"/>
<accession>A0A8J3E0R4</accession>
<feature type="region of interest" description="Disordered" evidence="2">
    <location>
        <begin position="391"/>
        <end position="442"/>
    </location>
</feature>
<evidence type="ECO:0000313" key="6">
    <source>
        <dbReference type="Proteomes" id="UP000628775"/>
    </source>
</evidence>
<evidence type="ECO:0000313" key="5">
    <source>
        <dbReference type="EMBL" id="GGE51916.1"/>
    </source>
</evidence>
<name>A0A8J3E0R4_9BACL</name>
<evidence type="ECO:0000256" key="2">
    <source>
        <dbReference type="SAM" id="MobiDB-lite"/>
    </source>
</evidence>
<dbReference type="Pfam" id="PF25888">
    <property type="entry name" value="WHD_DnaB"/>
    <property type="match status" value="1"/>
</dbReference>
<sequence>MQAHWKELLPVDQYRVRLRSVVQSLDLKILNYLYQPLIGASACQLFMTLFFEAEGFKTATFTHHHLMVKTNGSLQALFEDRKLLEAMGLLNIYKHEEKDDEPLIYELVPPLSPEQFFTDGLLNIFLYNRIGQQEYSQLKALFIREEMPLHYKNVTADFNDVFTSVSPSELVAHHERVEDEVILKAPQQERAEPHLSVDFDFDQLYRRLSNVIISKEAFTDEIKEAIQKLSFVYQMGPETMSNIIQRAFLHTGEIDIEQLRKEVRDYYKIEHGDHLPSLSRRSQPETLQEFHGKQPQDDFEKLIQWFETMSPFELLEAVGGGQPADPDLRIVEDILFDQKLTPGVVNVLLDYVMRTNDYKLVRGYVIKIAAHWARKKVKTVREAMSLAKSEHKQYQNWSENKTQPKSRKNTRRAKLPKWMEEEKAEDKTDTGQDPKEAAQREKWLEDYLNNL</sequence>
<dbReference type="InterPro" id="IPR058660">
    <property type="entry name" value="WHD_DnaB"/>
</dbReference>
<feature type="domain" description="Replicative helicase loading/DNA remodeling protein DnaB N-terminal winged helix" evidence="4">
    <location>
        <begin position="10"/>
        <end position="262"/>
    </location>
</feature>
<proteinExistence type="inferred from homology"/>
<feature type="domain" description="DnaB/C C-terminal" evidence="3">
    <location>
        <begin position="314"/>
        <end position="384"/>
    </location>
</feature>
<evidence type="ECO:0000259" key="4">
    <source>
        <dbReference type="Pfam" id="PF25888"/>
    </source>
</evidence>
<reference evidence="5" key="2">
    <citation type="submission" date="2020-09" db="EMBL/GenBank/DDBJ databases">
        <authorList>
            <person name="Sun Q."/>
            <person name="Zhou Y."/>
        </authorList>
    </citation>
    <scope>NUCLEOTIDE SEQUENCE</scope>
    <source>
        <strain evidence="5">CGMCC 1.15371</strain>
    </source>
</reference>
<dbReference type="Proteomes" id="UP000628775">
    <property type="component" value="Unassembled WGS sequence"/>
</dbReference>
<feature type="compositionally biased region" description="Basic residues" evidence="2">
    <location>
        <begin position="404"/>
        <end position="415"/>
    </location>
</feature>
<comment type="similarity">
    <text evidence="1">Belongs to the DnaB/DnaD family.</text>
</comment>
<keyword evidence="6" id="KW-1185">Reference proteome</keyword>
<feature type="compositionally biased region" description="Polar residues" evidence="2">
    <location>
        <begin position="394"/>
        <end position="403"/>
    </location>
</feature>